<sequence length="161" mass="18965">MFRSSYGRKDRILKQRHRDAYWEHQKWPEPTRCTDCGAVFSGGRWTWMEVTEVVHEVRCPACRRTADRYPAGYVELSGAFWCAHQAEILNLVRNLEAQEKQTRPLERLMELDLQDGYCRITTTGVHLARRIGEALARAYQGKLDYSYADGDRVVRVQWRRD</sequence>
<gene>
    <name evidence="1" type="ORF">ENO59_01735</name>
</gene>
<name>A0A7V2AZ01_RHOMR</name>
<accession>A0A7V2AZ01</accession>
<organism evidence="1">
    <name type="scientific">Rhodothermus marinus</name>
    <name type="common">Rhodothermus obamensis</name>
    <dbReference type="NCBI Taxonomy" id="29549"/>
    <lineage>
        <taxon>Bacteria</taxon>
        <taxon>Pseudomonadati</taxon>
        <taxon>Rhodothermota</taxon>
        <taxon>Rhodothermia</taxon>
        <taxon>Rhodothermales</taxon>
        <taxon>Rhodothermaceae</taxon>
        <taxon>Rhodothermus</taxon>
    </lineage>
</organism>
<protein>
    <submittedName>
        <fullName evidence="1">ATPase</fullName>
    </submittedName>
</protein>
<dbReference type="AlphaFoldDB" id="A0A7V2AZ01"/>
<dbReference type="EMBL" id="DSGB01000002">
    <property type="protein sequence ID" value="HER95233.1"/>
    <property type="molecule type" value="Genomic_DNA"/>
</dbReference>
<proteinExistence type="predicted"/>
<evidence type="ECO:0000313" key="1">
    <source>
        <dbReference type="EMBL" id="HER95233.1"/>
    </source>
</evidence>
<dbReference type="NCBIfam" id="NF040826">
    <property type="entry name" value="lxa_BCAM0308"/>
    <property type="match status" value="1"/>
</dbReference>
<comment type="caution">
    <text evidence="1">The sequence shown here is derived from an EMBL/GenBank/DDBJ whole genome shotgun (WGS) entry which is preliminary data.</text>
</comment>
<dbReference type="InterPro" id="IPR047706">
    <property type="entry name" value="BCAM0308-like"/>
</dbReference>
<reference evidence="1" key="1">
    <citation type="journal article" date="2020" name="mSystems">
        <title>Genome- and Community-Level Interaction Insights into Carbon Utilization and Element Cycling Functions of Hydrothermarchaeota in Hydrothermal Sediment.</title>
        <authorList>
            <person name="Zhou Z."/>
            <person name="Liu Y."/>
            <person name="Xu W."/>
            <person name="Pan J."/>
            <person name="Luo Z.H."/>
            <person name="Li M."/>
        </authorList>
    </citation>
    <scope>NUCLEOTIDE SEQUENCE [LARGE SCALE GENOMIC DNA]</scope>
    <source>
        <strain evidence="1">SpSt-143</strain>
    </source>
</reference>